<evidence type="ECO:0000313" key="7">
    <source>
        <dbReference type="Proteomes" id="UP000033572"/>
    </source>
</evidence>
<evidence type="ECO:0000256" key="3">
    <source>
        <dbReference type="PROSITE-ProRule" id="PRU00289"/>
    </source>
</evidence>
<name>A0A0F0KC56_9MICO</name>
<dbReference type="InterPro" id="IPR002543">
    <property type="entry name" value="FtsK_dom"/>
</dbReference>
<dbReference type="PROSITE" id="PS50901">
    <property type="entry name" value="FTSK"/>
    <property type="match status" value="1"/>
</dbReference>
<dbReference type="InterPro" id="IPR027417">
    <property type="entry name" value="P-loop_NTPase"/>
</dbReference>
<dbReference type="Gene3D" id="3.40.50.300">
    <property type="entry name" value="P-loop containing nucleotide triphosphate hydrolases"/>
    <property type="match status" value="2"/>
</dbReference>
<organism evidence="6 7">
    <name type="scientific">Microbacterium foliorum</name>
    <dbReference type="NCBI Taxonomy" id="104336"/>
    <lineage>
        <taxon>Bacteria</taxon>
        <taxon>Bacillati</taxon>
        <taxon>Actinomycetota</taxon>
        <taxon>Actinomycetes</taxon>
        <taxon>Micrococcales</taxon>
        <taxon>Microbacteriaceae</taxon>
        <taxon>Microbacterium</taxon>
    </lineage>
</organism>
<accession>A0A0F0KC56</accession>
<protein>
    <submittedName>
        <fullName evidence="6">ESX-1 secretion system protein EccCa1</fullName>
    </submittedName>
</protein>
<dbReference type="GO" id="GO:0005524">
    <property type="term" value="F:ATP binding"/>
    <property type="evidence" value="ECO:0007669"/>
    <property type="project" value="UniProtKB-UniRule"/>
</dbReference>
<dbReference type="Proteomes" id="UP000033572">
    <property type="component" value="Unassembled WGS sequence"/>
</dbReference>
<dbReference type="AlphaFoldDB" id="A0A0F0KC56"/>
<gene>
    <name evidence="6" type="primary">eccCa1_2</name>
    <name evidence="6" type="ORF">RN50_03105</name>
</gene>
<evidence type="ECO:0000313" key="6">
    <source>
        <dbReference type="EMBL" id="KJL17999.1"/>
    </source>
</evidence>
<dbReference type="KEGG" id="mfol:DXT68_06690"/>
<feature type="transmembrane region" description="Helical" evidence="4">
    <location>
        <begin position="35"/>
        <end position="60"/>
    </location>
</feature>
<dbReference type="SUPFAM" id="SSF52540">
    <property type="entry name" value="P-loop containing nucleoside triphosphate hydrolases"/>
    <property type="match status" value="2"/>
</dbReference>
<comment type="caution">
    <text evidence="6">The sequence shown here is derived from an EMBL/GenBank/DDBJ whole genome shotgun (WGS) entry which is preliminary data.</text>
</comment>
<keyword evidence="4" id="KW-0812">Transmembrane</keyword>
<keyword evidence="4" id="KW-1133">Transmembrane helix</keyword>
<evidence type="ECO:0000256" key="4">
    <source>
        <dbReference type="SAM" id="Phobius"/>
    </source>
</evidence>
<feature type="domain" description="FtsK" evidence="5">
    <location>
        <begin position="334"/>
        <end position="515"/>
    </location>
</feature>
<reference evidence="6 7" key="1">
    <citation type="submission" date="2015-02" db="EMBL/GenBank/DDBJ databases">
        <title>Draft genome sequences of ten Microbacterium spp. with emphasis on heavy metal contaminated environments.</title>
        <authorList>
            <person name="Corretto E."/>
        </authorList>
    </citation>
    <scope>NUCLEOTIDE SEQUENCE [LARGE SCALE GENOMIC DNA]</scope>
    <source>
        <strain evidence="6 7">DSM 12966</strain>
    </source>
</reference>
<dbReference type="PANTHER" id="PTHR22683:SF1">
    <property type="entry name" value="TYPE VII SECRETION SYSTEM PROTEIN ESSC"/>
    <property type="match status" value="1"/>
</dbReference>
<dbReference type="InterPro" id="IPR050206">
    <property type="entry name" value="FtsK/SpoIIIE/SftA"/>
</dbReference>
<evidence type="ECO:0000256" key="2">
    <source>
        <dbReference type="ARBA" id="ARBA00022840"/>
    </source>
</evidence>
<keyword evidence="1 3" id="KW-0547">Nucleotide-binding</keyword>
<evidence type="ECO:0000259" key="5">
    <source>
        <dbReference type="PROSITE" id="PS50901"/>
    </source>
</evidence>
<sequence length="938" mass="99720">MESLPIVIPSAPAPVRRPPTPFVAALVPVAAGVGLWAVTGSLFSLCFAALGPLMIFASLIDGARSRRRSRREGAVENAKAWTRVEEQLAGQHDEERQGRWHRHPDAAACLDQPPLRGSDPLGPRTEIVVGSGTGVSVVRASGGDGERERAFRERCGRLEDVPVTVPLGGGVALRGGRPLVESVARALALQLALRFGAAQMTICGDGLDDWGLAQLPQAKAARRGAFRLGVARAGSRRPDCDSVIWMLHRGDDVAEGITTVIDIDEPTRAFVRTPQGVVRVAVEGLSHDQAVAIAQTRVGEAEEVETLPAEIALGGLRQQKSSSGLPATIGRGERDDVALDIVEDGPHAIVTGTTGSGKSELLVSWVTAIATAHGPDRVVFVLADFKGGTAFDPLRALPQVAAVITDLDDEGARRGVTSLSAELRRRESVLAGAGVRDVRESDMPRLVIVVDEFAALLQEHPDLGAVFTDIAARGRALGMHLILGTQRASGVIRDALASNCPLRVSLRVSDSADSRAVIGTDAAAELPGGVASRGVALARRPQDDQARVMRVALTDAADIRAVAALWSQAETPQSPWLPALERRIPLSDVGDQHADRVILGRVDDPEHQRQPLDTLAVGADRGLSVVGAAGSGRTSVLRALAAQDEAALWIPRDPEEAWDMAVALSSGGVRPPRLVLCDDIDVQVDGLPADYAQHLMHLWEQILRNNTDTTFVLTSARAGGAVGRVLDILPRRGLLRMRSRVDHLAAGGDARGFESERPPGRMRIGDREIQVVWVPDSAAQVPGTGGEDAVAERVGRRGGVSVRHTTSRRRASDGWAPRLPLTGLVTAGAPAVAEALSAVFAECDVLCLSAAPGGVLLSDRPAILIGEPEAWQRDWSLWQRVRREGEVLVRAENAVELRQLAGVRDLPPFARQHAGRAWSMVADSAPRRVSIPALAARR</sequence>
<dbReference type="Pfam" id="PF01580">
    <property type="entry name" value="FtsK_SpoIIIE"/>
    <property type="match status" value="1"/>
</dbReference>
<evidence type="ECO:0000256" key="1">
    <source>
        <dbReference type="ARBA" id="ARBA00022741"/>
    </source>
</evidence>
<keyword evidence="2 3" id="KW-0067">ATP-binding</keyword>
<keyword evidence="4" id="KW-0472">Membrane</keyword>
<dbReference type="PANTHER" id="PTHR22683">
    <property type="entry name" value="SPORULATION PROTEIN RELATED"/>
    <property type="match status" value="1"/>
</dbReference>
<keyword evidence="7" id="KW-1185">Reference proteome</keyword>
<dbReference type="GO" id="GO:0003677">
    <property type="term" value="F:DNA binding"/>
    <property type="evidence" value="ECO:0007669"/>
    <property type="project" value="InterPro"/>
</dbReference>
<feature type="binding site" evidence="3">
    <location>
        <begin position="352"/>
        <end position="359"/>
    </location>
    <ligand>
        <name>ATP</name>
        <dbReference type="ChEBI" id="CHEBI:30616"/>
    </ligand>
</feature>
<dbReference type="PATRIC" id="fig|104336.4.peg.3145"/>
<dbReference type="CDD" id="cd01127">
    <property type="entry name" value="TrwB_TraG_TraD_VirD4"/>
    <property type="match status" value="1"/>
</dbReference>
<proteinExistence type="predicted"/>
<dbReference type="EMBL" id="JYIU01000046">
    <property type="protein sequence ID" value="KJL17999.1"/>
    <property type="molecule type" value="Genomic_DNA"/>
</dbReference>